<dbReference type="InterPro" id="IPR009057">
    <property type="entry name" value="Homeodomain-like_sf"/>
</dbReference>
<dbReference type="SUPFAM" id="SSF48498">
    <property type="entry name" value="Tetracyclin repressor-like, C-terminal domain"/>
    <property type="match status" value="1"/>
</dbReference>
<keyword evidence="3" id="KW-0804">Transcription</keyword>
<dbReference type="PROSITE" id="PS01081">
    <property type="entry name" value="HTH_TETR_1"/>
    <property type="match status" value="1"/>
</dbReference>
<proteinExistence type="predicted"/>
<protein>
    <submittedName>
        <fullName evidence="6">AcrR family transcriptional regulator</fullName>
    </submittedName>
</protein>
<dbReference type="EMBL" id="JAVDYC010000001">
    <property type="protein sequence ID" value="MDR7320498.1"/>
    <property type="molecule type" value="Genomic_DNA"/>
</dbReference>
<dbReference type="AlphaFoldDB" id="A0AAE3ZLT4"/>
<dbReference type="SUPFAM" id="SSF46689">
    <property type="entry name" value="Homeodomain-like"/>
    <property type="match status" value="1"/>
</dbReference>
<evidence type="ECO:0000256" key="3">
    <source>
        <dbReference type="ARBA" id="ARBA00023163"/>
    </source>
</evidence>
<organism evidence="6 7">
    <name type="scientific">Catenuloplanes niger</name>
    <dbReference type="NCBI Taxonomy" id="587534"/>
    <lineage>
        <taxon>Bacteria</taxon>
        <taxon>Bacillati</taxon>
        <taxon>Actinomycetota</taxon>
        <taxon>Actinomycetes</taxon>
        <taxon>Micromonosporales</taxon>
        <taxon>Micromonosporaceae</taxon>
        <taxon>Catenuloplanes</taxon>
    </lineage>
</organism>
<dbReference type="Pfam" id="PF00440">
    <property type="entry name" value="TetR_N"/>
    <property type="match status" value="1"/>
</dbReference>
<dbReference type="Gene3D" id="1.10.357.10">
    <property type="entry name" value="Tetracycline Repressor, domain 2"/>
    <property type="match status" value="1"/>
</dbReference>
<keyword evidence="7" id="KW-1185">Reference proteome</keyword>
<dbReference type="InterPro" id="IPR011075">
    <property type="entry name" value="TetR_C"/>
</dbReference>
<dbReference type="PROSITE" id="PS50977">
    <property type="entry name" value="HTH_TETR_2"/>
    <property type="match status" value="1"/>
</dbReference>
<evidence type="ECO:0000313" key="7">
    <source>
        <dbReference type="Proteomes" id="UP001183629"/>
    </source>
</evidence>
<sequence length="202" mass="21504">MDDMRKAPIGRPRGFDADAALERAMVVFWREGYDGVSLSELARAMGITKTSLYAAFGGKEDLFRRALERYAEGPASYAARALTAPTARDVAHAYLTGAVRASTQPDCPAGCLGVQGFLAAGHLGAGARAALFAWQDENRARLRDRFRRAADDGDLPAGTDPDTLAGYLVTLANGIAVQAAGGTGRDDLQRLADTVLRVFPPF</sequence>
<accession>A0AAE3ZLT4</accession>
<evidence type="ECO:0000256" key="2">
    <source>
        <dbReference type="ARBA" id="ARBA00023125"/>
    </source>
</evidence>
<dbReference type="GO" id="GO:0003677">
    <property type="term" value="F:DNA binding"/>
    <property type="evidence" value="ECO:0007669"/>
    <property type="project" value="UniProtKB-UniRule"/>
</dbReference>
<comment type="caution">
    <text evidence="6">The sequence shown here is derived from an EMBL/GenBank/DDBJ whole genome shotgun (WGS) entry which is preliminary data.</text>
</comment>
<evidence type="ECO:0000259" key="5">
    <source>
        <dbReference type="PROSITE" id="PS50977"/>
    </source>
</evidence>
<keyword evidence="1" id="KW-0805">Transcription regulation</keyword>
<evidence type="ECO:0000256" key="1">
    <source>
        <dbReference type="ARBA" id="ARBA00023015"/>
    </source>
</evidence>
<dbReference type="Pfam" id="PF16925">
    <property type="entry name" value="TetR_C_13"/>
    <property type="match status" value="1"/>
</dbReference>
<feature type="DNA-binding region" description="H-T-H motif" evidence="4">
    <location>
        <begin position="37"/>
        <end position="56"/>
    </location>
</feature>
<dbReference type="PANTHER" id="PTHR47506:SF1">
    <property type="entry name" value="HTH-TYPE TRANSCRIPTIONAL REGULATOR YJDC"/>
    <property type="match status" value="1"/>
</dbReference>
<dbReference type="PANTHER" id="PTHR47506">
    <property type="entry name" value="TRANSCRIPTIONAL REGULATORY PROTEIN"/>
    <property type="match status" value="1"/>
</dbReference>
<evidence type="ECO:0000313" key="6">
    <source>
        <dbReference type="EMBL" id="MDR7320498.1"/>
    </source>
</evidence>
<gene>
    <name evidence="6" type="ORF">J2S44_000748</name>
</gene>
<feature type="domain" description="HTH tetR-type" evidence="5">
    <location>
        <begin position="14"/>
        <end position="74"/>
    </location>
</feature>
<dbReference type="InterPro" id="IPR001647">
    <property type="entry name" value="HTH_TetR"/>
</dbReference>
<dbReference type="InterPro" id="IPR023772">
    <property type="entry name" value="DNA-bd_HTH_TetR-type_CS"/>
</dbReference>
<dbReference type="Gene3D" id="1.10.10.60">
    <property type="entry name" value="Homeodomain-like"/>
    <property type="match status" value="1"/>
</dbReference>
<name>A0AAE3ZLT4_9ACTN</name>
<dbReference type="InterPro" id="IPR036271">
    <property type="entry name" value="Tet_transcr_reg_TetR-rel_C_sf"/>
</dbReference>
<evidence type="ECO:0000256" key="4">
    <source>
        <dbReference type="PROSITE-ProRule" id="PRU00335"/>
    </source>
</evidence>
<reference evidence="6 7" key="1">
    <citation type="submission" date="2023-07" db="EMBL/GenBank/DDBJ databases">
        <title>Sequencing the genomes of 1000 actinobacteria strains.</title>
        <authorList>
            <person name="Klenk H.-P."/>
        </authorList>
    </citation>
    <scope>NUCLEOTIDE SEQUENCE [LARGE SCALE GENOMIC DNA]</scope>
    <source>
        <strain evidence="6 7">DSM 44711</strain>
    </source>
</reference>
<dbReference type="Proteomes" id="UP001183629">
    <property type="component" value="Unassembled WGS sequence"/>
</dbReference>
<keyword evidence="2 4" id="KW-0238">DNA-binding</keyword>